<evidence type="ECO:0000313" key="2">
    <source>
        <dbReference type="EMBL" id="CCA25838.1"/>
    </source>
</evidence>
<reference evidence="2" key="1">
    <citation type="journal article" date="2011" name="PLoS Biol.">
        <title>Gene gain and loss during evolution of obligate parasitism in the white rust pathogen of Arabidopsis thaliana.</title>
        <authorList>
            <person name="Kemen E."/>
            <person name="Gardiner A."/>
            <person name="Schultz-Larsen T."/>
            <person name="Kemen A.C."/>
            <person name="Balmuth A.L."/>
            <person name="Robert-Seilaniantz A."/>
            <person name="Bailey K."/>
            <person name="Holub E."/>
            <person name="Studholme D.J."/>
            <person name="Maclean D."/>
            <person name="Jones J.D."/>
        </authorList>
    </citation>
    <scope>NUCLEOTIDE SEQUENCE</scope>
</reference>
<keyword evidence="1" id="KW-0812">Transmembrane</keyword>
<dbReference type="HOGENOM" id="CLU_2459379_0_0_1"/>
<evidence type="ECO:0000256" key="1">
    <source>
        <dbReference type="SAM" id="Phobius"/>
    </source>
</evidence>
<sequence length="89" mass="10419">MANPTDRRRVPVEQDKRQPYDSNLKMMVISYYATASISAIIAIFFSVMDKCLKKSKYKLVFKWKQQRAHRATGRICGKFNREVSNRLTS</sequence>
<dbReference type="AlphaFoldDB" id="F0WWL4"/>
<accession>F0WWL4</accession>
<reference evidence="2" key="2">
    <citation type="submission" date="2011-02" db="EMBL/GenBank/DDBJ databases">
        <authorList>
            <person name="MacLean D."/>
        </authorList>
    </citation>
    <scope>NUCLEOTIDE SEQUENCE</scope>
</reference>
<gene>
    <name evidence="2" type="primary">AlNc14C325G10626</name>
    <name evidence="2" type="ORF">ALNC14_119820</name>
</gene>
<organism evidence="2">
    <name type="scientific">Albugo laibachii Nc14</name>
    <dbReference type="NCBI Taxonomy" id="890382"/>
    <lineage>
        <taxon>Eukaryota</taxon>
        <taxon>Sar</taxon>
        <taxon>Stramenopiles</taxon>
        <taxon>Oomycota</taxon>
        <taxon>Peronosporomycetes</taxon>
        <taxon>Albuginales</taxon>
        <taxon>Albuginaceae</taxon>
        <taxon>Albugo</taxon>
    </lineage>
</organism>
<name>F0WWL4_9STRA</name>
<keyword evidence="1" id="KW-0472">Membrane</keyword>
<proteinExistence type="predicted"/>
<feature type="transmembrane region" description="Helical" evidence="1">
    <location>
        <begin position="29"/>
        <end position="48"/>
    </location>
</feature>
<protein>
    <submittedName>
        <fullName evidence="2">AlNc14C325G10626 protein</fullName>
    </submittedName>
</protein>
<keyword evidence="1" id="KW-1133">Transmembrane helix</keyword>
<dbReference type="EMBL" id="FR824370">
    <property type="protein sequence ID" value="CCA25838.1"/>
    <property type="molecule type" value="Genomic_DNA"/>
</dbReference>